<dbReference type="Proteomes" id="UP000636949">
    <property type="component" value="Unassembled WGS sequence"/>
</dbReference>
<name>A0A8J3EBG1_9GAMM</name>
<sequence>MVATNECNLLHFTSLESCIKIIESNRLRLSPCRGIKNSIVETQALYSFLYEYIKNNNQQQDKLCNIYNSDKSSLLDNILVERELTHMVCFTKFDKETIGDSKYHYLWKYYASNYKGVAIEFDQQYFPVNRDSSFYSGNENVINNRENDFYFLPMQYDHVDLKNRIDSILDKSNIGAKLFLGLVLDSYKPYFCQFEYESRLILYHSSIKNLKGRFWNTLPTDRRRYYFIKDEDAWYFPLESTNNTYTSIVKIHCLCQETANHLATKIGDKVEIVIHT</sequence>
<comment type="caution">
    <text evidence="1">The sequence shown here is derived from an EMBL/GenBank/DDBJ whole genome shotgun (WGS) entry which is preliminary data.</text>
</comment>
<dbReference type="RefSeq" id="WP_117004118.1">
    <property type="nucleotide sequence ID" value="NZ_BMJS01000081.1"/>
</dbReference>
<evidence type="ECO:0000313" key="1">
    <source>
        <dbReference type="EMBL" id="GGG08843.1"/>
    </source>
</evidence>
<protein>
    <recommendedName>
        <fullName evidence="3">DUF2971 domain-containing protein</fullName>
    </recommendedName>
</protein>
<dbReference type="AlphaFoldDB" id="A0A8J3EBG1"/>
<reference evidence="1" key="2">
    <citation type="submission" date="2020-09" db="EMBL/GenBank/DDBJ databases">
        <authorList>
            <person name="Sun Q."/>
            <person name="Zhou Y."/>
        </authorList>
    </citation>
    <scope>NUCLEOTIDE SEQUENCE</scope>
    <source>
        <strain evidence="1">CGMCC 1.15758</strain>
    </source>
</reference>
<accession>A0A8J3EBG1</accession>
<proteinExistence type="predicted"/>
<reference evidence="1" key="1">
    <citation type="journal article" date="2014" name="Int. J. Syst. Evol. Microbiol.">
        <title>Complete genome sequence of Corynebacterium casei LMG S-19264T (=DSM 44701T), isolated from a smear-ripened cheese.</title>
        <authorList>
            <consortium name="US DOE Joint Genome Institute (JGI-PGF)"/>
            <person name="Walter F."/>
            <person name="Albersmeier A."/>
            <person name="Kalinowski J."/>
            <person name="Ruckert C."/>
        </authorList>
    </citation>
    <scope>NUCLEOTIDE SEQUENCE</scope>
    <source>
        <strain evidence="1">CGMCC 1.15758</strain>
    </source>
</reference>
<evidence type="ECO:0000313" key="2">
    <source>
        <dbReference type="Proteomes" id="UP000636949"/>
    </source>
</evidence>
<keyword evidence="2" id="KW-1185">Reference proteome</keyword>
<organism evidence="1 2">
    <name type="scientific">Cysteiniphilum litorale</name>
    <dbReference type="NCBI Taxonomy" id="2056700"/>
    <lineage>
        <taxon>Bacteria</taxon>
        <taxon>Pseudomonadati</taxon>
        <taxon>Pseudomonadota</taxon>
        <taxon>Gammaproteobacteria</taxon>
        <taxon>Thiotrichales</taxon>
        <taxon>Fastidiosibacteraceae</taxon>
        <taxon>Cysteiniphilum</taxon>
    </lineage>
</organism>
<dbReference type="OrthoDB" id="190848at2"/>
<dbReference type="EMBL" id="BMJS01000081">
    <property type="protein sequence ID" value="GGG08843.1"/>
    <property type="molecule type" value="Genomic_DNA"/>
</dbReference>
<evidence type="ECO:0008006" key="3">
    <source>
        <dbReference type="Google" id="ProtNLM"/>
    </source>
</evidence>
<gene>
    <name evidence="1" type="ORF">GCM10010995_28010</name>
</gene>